<reference evidence="1" key="2">
    <citation type="journal article" date="2022" name="Microbiol. Resour. Announc.">
        <title>Metagenome Sequencing to Explore Phylogenomics of Terrestrial Cyanobacteria.</title>
        <authorList>
            <person name="Ward R.D."/>
            <person name="Stajich J.E."/>
            <person name="Johansen J.R."/>
            <person name="Huntemann M."/>
            <person name="Clum A."/>
            <person name="Foster B."/>
            <person name="Foster B."/>
            <person name="Roux S."/>
            <person name="Palaniappan K."/>
            <person name="Varghese N."/>
            <person name="Mukherjee S."/>
            <person name="Reddy T.B.K."/>
            <person name="Daum C."/>
            <person name="Copeland A."/>
            <person name="Chen I.A."/>
            <person name="Ivanova N.N."/>
            <person name="Kyrpides N.C."/>
            <person name="Shapiro N."/>
            <person name="Eloe-Fadrosh E.A."/>
            <person name="Pietrasiak N."/>
        </authorList>
    </citation>
    <scope>NUCLEOTIDE SEQUENCE</scope>
    <source>
        <strain evidence="1">GSE-NOS-MK-12-04C</strain>
    </source>
</reference>
<dbReference type="AlphaFoldDB" id="A0A951QP91"/>
<gene>
    <name evidence="1" type="ORF">KME60_22005</name>
</gene>
<evidence type="ECO:0000313" key="2">
    <source>
        <dbReference type="Proteomes" id="UP000729701"/>
    </source>
</evidence>
<name>A0A951QP91_9CYAN</name>
<accession>A0A951QP91</accession>
<organism evidence="1 2">
    <name type="scientific">Cyanomargarita calcarea GSE-NOS-MK-12-04C</name>
    <dbReference type="NCBI Taxonomy" id="2839659"/>
    <lineage>
        <taxon>Bacteria</taxon>
        <taxon>Bacillati</taxon>
        <taxon>Cyanobacteriota</taxon>
        <taxon>Cyanophyceae</taxon>
        <taxon>Nostocales</taxon>
        <taxon>Cyanomargaritaceae</taxon>
        <taxon>Cyanomargarita</taxon>
    </lineage>
</organism>
<reference evidence="1" key="1">
    <citation type="submission" date="2021-05" db="EMBL/GenBank/DDBJ databases">
        <authorList>
            <person name="Pietrasiak N."/>
            <person name="Ward R."/>
            <person name="Stajich J.E."/>
            <person name="Kurbessoian T."/>
        </authorList>
    </citation>
    <scope>NUCLEOTIDE SEQUENCE</scope>
    <source>
        <strain evidence="1">GSE-NOS-MK-12-04C</strain>
    </source>
</reference>
<comment type="caution">
    <text evidence="1">The sequence shown here is derived from an EMBL/GenBank/DDBJ whole genome shotgun (WGS) entry which is preliminary data.</text>
</comment>
<protein>
    <submittedName>
        <fullName evidence="1">Uncharacterized protein</fullName>
    </submittedName>
</protein>
<proteinExistence type="predicted"/>
<dbReference type="EMBL" id="JAHHGZ010000026">
    <property type="protein sequence ID" value="MBW4670009.1"/>
    <property type="molecule type" value="Genomic_DNA"/>
</dbReference>
<sequence length="107" mass="11555">MYFLGSGQATTTGWNCEGIYIPNDTKIAGLNSDQNQQLEGATAIKILKGTQLIVKSNPQTGALELNITPNKVFKTGDINWYIPNVSETNIAARVPDVPTGTEEEEAD</sequence>
<evidence type="ECO:0000313" key="1">
    <source>
        <dbReference type="EMBL" id="MBW4670009.1"/>
    </source>
</evidence>
<dbReference type="Proteomes" id="UP000729701">
    <property type="component" value="Unassembled WGS sequence"/>
</dbReference>